<reference evidence="1" key="1">
    <citation type="submission" date="2023-04" db="EMBL/GenBank/DDBJ databases">
        <title>Draft Genome sequencing of Naganishia species isolated from polar environments using Oxford Nanopore Technology.</title>
        <authorList>
            <person name="Leo P."/>
            <person name="Venkateswaran K."/>
        </authorList>
    </citation>
    <scope>NUCLEOTIDE SEQUENCE</scope>
    <source>
        <strain evidence="1">MNA-CCFEE 5262</strain>
    </source>
</reference>
<dbReference type="Proteomes" id="UP001230649">
    <property type="component" value="Unassembled WGS sequence"/>
</dbReference>
<accession>A0ACC2W0H0</accession>
<gene>
    <name evidence="1" type="ORF">QFC20_004355</name>
</gene>
<sequence length="198" mass="21610">MSESEEKPPLDTVDDAHPSPTERTPPTYPAQRIARCIMRFLLMVLYLLFLYMEPSNDFSVSTIAGSDEGMHFGAIRSCAGSVCTELLQRQDQHAVGTFAQVFLAVGALVISGFVCNFLSLLRADAPKEKTHGIRKRAKRWLALTSARCRTLSRIMAYILVPAILFLGIVLAADVSLSTSTYDASLFLGGPLARESPGV</sequence>
<proteinExistence type="predicted"/>
<organism evidence="1 2">
    <name type="scientific">Naganishia adeliensis</name>
    <dbReference type="NCBI Taxonomy" id="92952"/>
    <lineage>
        <taxon>Eukaryota</taxon>
        <taxon>Fungi</taxon>
        <taxon>Dikarya</taxon>
        <taxon>Basidiomycota</taxon>
        <taxon>Agaricomycotina</taxon>
        <taxon>Tremellomycetes</taxon>
        <taxon>Filobasidiales</taxon>
        <taxon>Filobasidiaceae</taxon>
        <taxon>Naganishia</taxon>
    </lineage>
</organism>
<evidence type="ECO:0000313" key="1">
    <source>
        <dbReference type="EMBL" id="KAJ9105220.1"/>
    </source>
</evidence>
<protein>
    <submittedName>
        <fullName evidence="1">Uncharacterized protein</fullName>
    </submittedName>
</protein>
<dbReference type="EMBL" id="JASBWS010000049">
    <property type="protein sequence ID" value="KAJ9105220.1"/>
    <property type="molecule type" value="Genomic_DNA"/>
</dbReference>
<name>A0ACC2W0H0_9TREE</name>
<evidence type="ECO:0000313" key="2">
    <source>
        <dbReference type="Proteomes" id="UP001230649"/>
    </source>
</evidence>
<comment type="caution">
    <text evidence="1">The sequence shown here is derived from an EMBL/GenBank/DDBJ whole genome shotgun (WGS) entry which is preliminary data.</text>
</comment>
<keyword evidence="2" id="KW-1185">Reference proteome</keyword>